<dbReference type="EMBL" id="HBUF01197008">
    <property type="protein sequence ID" value="CAG6660445.1"/>
    <property type="molecule type" value="Transcribed_RNA"/>
</dbReference>
<dbReference type="EMBL" id="HBUF01197007">
    <property type="protein sequence ID" value="CAG6660444.1"/>
    <property type="molecule type" value="Transcribed_RNA"/>
</dbReference>
<proteinExistence type="predicted"/>
<dbReference type="AlphaFoldDB" id="A0A8D8XUC3"/>
<dbReference type="EMBL" id="HBUF01197009">
    <property type="protein sequence ID" value="CAG6660446.1"/>
    <property type="molecule type" value="Transcribed_RNA"/>
</dbReference>
<sequence>MEPSTSSQMTSRQKDKIYLVGHMTHQITGSKLPSIGQVLRSLFYNQRHVKKSDIKESAKLTISEVLLFWEKAKIPTRQSQHCVSKLEKLYEEWRALQKSRLRVQSTRQKEKVEAFKSSLEDLFDIAHQDALAIMKVEEDKQFLLQQRQKGRPGSMIGVDLKLLRAEERRERRKSALMKRQDESTNVGEFITLFLLF</sequence>
<name>A0A8D8XUC3_9HEMI</name>
<accession>A0A8D8XUC3</accession>
<dbReference type="EMBL" id="HBUF01344218">
    <property type="protein sequence ID" value="CAG6707524.1"/>
    <property type="molecule type" value="Transcribed_RNA"/>
</dbReference>
<protein>
    <submittedName>
        <fullName evidence="1">Uncharacterized protein</fullName>
    </submittedName>
</protein>
<dbReference type="EMBL" id="HBUF01344217">
    <property type="protein sequence ID" value="CAG6707523.1"/>
    <property type="molecule type" value="Transcribed_RNA"/>
</dbReference>
<reference evidence="1" key="1">
    <citation type="submission" date="2021-05" db="EMBL/GenBank/DDBJ databases">
        <authorList>
            <person name="Alioto T."/>
            <person name="Alioto T."/>
            <person name="Gomez Garrido J."/>
        </authorList>
    </citation>
    <scope>NUCLEOTIDE SEQUENCE</scope>
</reference>
<organism evidence="1">
    <name type="scientific">Cacopsylla melanoneura</name>
    <dbReference type="NCBI Taxonomy" id="428564"/>
    <lineage>
        <taxon>Eukaryota</taxon>
        <taxon>Metazoa</taxon>
        <taxon>Ecdysozoa</taxon>
        <taxon>Arthropoda</taxon>
        <taxon>Hexapoda</taxon>
        <taxon>Insecta</taxon>
        <taxon>Pterygota</taxon>
        <taxon>Neoptera</taxon>
        <taxon>Paraneoptera</taxon>
        <taxon>Hemiptera</taxon>
        <taxon>Sternorrhyncha</taxon>
        <taxon>Psylloidea</taxon>
        <taxon>Psyllidae</taxon>
        <taxon>Psyllinae</taxon>
        <taxon>Cacopsylla</taxon>
    </lineage>
</organism>
<evidence type="ECO:0000313" key="1">
    <source>
        <dbReference type="EMBL" id="CAG6707524.1"/>
    </source>
</evidence>